<proteinExistence type="predicted"/>
<evidence type="ECO:0000256" key="11">
    <source>
        <dbReference type="PIRSR" id="PIRSR601233-3"/>
    </source>
</evidence>
<evidence type="ECO:0000313" key="13">
    <source>
        <dbReference type="Proteomes" id="UP000323632"/>
    </source>
</evidence>
<evidence type="ECO:0000256" key="9">
    <source>
        <dbReference type="PIRSR" id="PIRSR601233-1"/>
    </source>
</evidence>
<dbReference type="EMBL" id="VWSH01000003">
    <property type="protein sequence ID" value="KAA5533522.1"/>
    <property type="molecule type" value="Genomic_DNA"/>
</dbReference>
<feature type="binding site" evidence="11">
    <location>
        <position position="147"/>
    </location>
    <ligand>
        <name>Mn(2+)</name>
        <dbReference type="ChEBI" id="CHEBI:29035"/>
        <label>1</label>
    </ligand>
</feature>
<dbReference type="GO" id="GO:0030145">
    <property type="term" value="F:manganese ion binding"/>
    <property type="evidence" value="ECO:0007669"/>
    <property type="project" value="TreeGrafter"/>
</dbReference>
<dbReference type="InterPro" id="IPR052915">
    <property type="entry name" value="RtcB-like"/>
</dbReference>
<keyword evidence="13" id="KW-1185">Reference proteome</keyword>
<comment type="catalytic activity">
    <reaction evidence="8">
        <text>a 3'-end 3'-phospho-ribonucleotide-RNA + a 5'-end dephospho-ribonucleoside-RNA + GTP = a ribonucleotidyl-ribonucleotide-RNA + GMP + diphosphate</text>
        <dbReference type="Rhea" id="RHEA:68076"/>
        <dbReference type="Rhea" id="RHEA-COMP:10463"/>
        <dbReference type="Rhea" id="RHEA-COMP:13936"/>
        <dbReference type="Rhea" id="RHEA-COMP:17355"/>
        <dbReference type="ChEBI" id="CHEBI:33019"/>
        <dbReference type="ChEBI" id="CHEBI:37565"/>
        <dbReference type="ChEBI" id="CHEBI:58115"/>
        <dbReference type="ChEBI" id="CHEBI:83062"/>
        <dbReference type="ChEBI" id="CHEBI:138284"/>
        <dbReference type="ChEBI" id="CHEBI:173118"/>
        <dbReference type="EC" id="6.5.1.8"/>
    </reaction>
</comment>
<dbReference type="Pfam" id="PF01139">
    <property type="entry name" value="RtcB"/>
    <property type="match status" value="2"/>
</dbReference>
<evidence type="ECO:0000256" key="1">
    <source>
        <dbReference type="ARBA" id="ARBA00012726"/>
    </source>
</evidence>
<evidence type="ECO:0000313" key="12">
    <source>
        <dbReference type="EMBL" id="KAA5533522.1"/>
    </source>
</evidence>
<feature type="binding site" evidence="10">
    <location>
        <begin position="393"/>
        <end position="396"/>
    </location>
    <ligand>
        <name>GMP</name>
        <dbReference type="ChEBI" id="CHEBI:58115"/>
    </ligand>
</feature>
<dbReference type="InterPro" id="IPR036025">
    <property type="entry name" value="RtcB-like_sf"/>
</dbReference>
<reference evidence="12 13" key="1">
    <citation type="submission" date="2019-09" db="EMBL/GenBank/DDBJ databases">
        <title>Genome sequence and assembly of Taibaiella sp.</title>
        <authorList>
            <person name="Chhetri G."/>
        </authorList>
    </citation>
    <scope>NUCLEOTIDE SEQUENCE [LARGE SCALE GENOMIC DNA]</scope>
    <source>
        <strain evidence="12 13">KVB11</strain>
    </source>
</reference>
<keyword evidence="6 10" id="KW-0342">GTP-binding</keyword>
<organism evidence="12 13">
    <name type="scientific">Taibaiella lutea</name>
    <dbReference type="NCBI Taxonomy" id="2608001"/>
    <lineage>
        <taxon>Bacteria</taxon>
        <taxon>Pseudomonadati</taxon>
        <taxon>Bacteroidota</taxon>
        <taxon>Chitinophagia</taxon>
        <taxon>Chitinophagales</taxon>
        <taxon>Chitinophagaceae</taxon>
        <taxon>Taibaiella</taxon>
    </lineage>
</organism>
<protein>
    <recommendedName>
        <fullName evidence="1">3'-phosphate/5'-hydroxy nucleic acid ligase</fullName>
        <ecNumber evidence="1">6.5.1.8</ecNumber>
    </recommendedName>
</protein>
<comment type="caution">
    <text evidence="12">The sequence shown here is derived from an EMBL/GenBank/DDBJ whole genome shotgun (WGS) entry which is preliminary data.</text>
</comment>
<dbReference type="PANTHER" id="PTHR43749:SF2">
    <property type="entry name" value="RNA-SPLICING LIGASE RTCB"/>
    <property type="match status" value="1"/>
</dbReference>
<keyword evidence="5" id="KW-0692">RNA repair</keyword>
<evidence type="ECO:0000256" key="4">
    <source>
        <dbReference type="ARBA" id="ARBA00022741"/>
    </source>
</evidence>
<dbReference type="AlphaFoldDB" id="A0A5M6CHU6"/>
<feature type="active site" description="GMP-histidine intermediate" evidence="9">
    <location>
        <position position="393"/>
    </location>
</feature>
<dbReference type="GO" id="GO:0170057">
    <property type="term" value="F:RNA ligase (GTP) activity"/>
    <property type="evidence" value="ECO:0007669"/>
    <property type="project" value="UniProtKB-EC"/>
</dbReference>
<accession>A0A5M6CHU6</accession>
<dbReference type="RefSeq" id="WP_150033269.1">
    <property type="nucleotide sequence ID" value="NZ_VWSH01000003.1"/>
</dbReference>
<evidence type="ECO:0000256" key="3">
    <source>
        <dbReference type="ARBA" id="ARBA00022723"/>
    </source>
</evidence>
<feature type="binding site" evidence="11">
    <location>
        <position position="226"/>
    </location>
    <ligand>
        <name>Mn(2+)</name>
        <dbReference type="ChEBI" id="CHEBI:29035"/>
        <label>1</label>
    </ligand>
</feature>
<keyword evidence="3 11" id="KW-0479">Metal-binding</keyword>
<evidence type="ECO:0000256" key="6">
    <source>
        <dbReference type="ARBA" id="ARBA00023134"/>
    </source>
</evidence>
<keyword evidence="7 11" id="KW-0464">Manganese</keyword>
<keyword evidence="2" id="KW-0436">Ligase</keyword>
<evidence type="ECO:0000256" key="7">
    <source>
        <dbReference type="ARBA" id="ARBA00023211"/>
    </source>
</evidence>
<dbReference type="Gene3D" id="3.90.1860.10">
    <property type="entry name" value="tRNA-splicing ligase RtcB"/>
    <property type="match status" value="1"/>
</dbReference>
<feature type="binding site" evidence="10">
    <location>
        <begin position="369"/>
        <end position="372"/>
    </location>
    <ligand>
        <name>GMP</name>
        <dbReference type="ChEBI" id="CHEBI:58115"/>
    </ligand>
</feature>
<evidence type="ECO:0000256" key="8">
    <source>
        <dbReference type="ARBA" id="ARBA00047746"/>
    </source>
</evidence>
<keyword evidence="4 10" id="KW-0547">Nucleotide-binding</keyword>
<dbReference type="GO" id="GO:0006281">
    <property type="term" value="P:DNA repair"/>
    <property type="evidence" value="ECO:0007669"/>
    <property type="project" value="TreeGrafter"/>
</dbReference>
<dbReference type="GO" id="GO:0003909">
    <property type="term" value="F:DNA ligase activity"/>
    <property type="evidence" value="ECO:0007669"/>
    <property type="project" value="TreeGrafter"/>
</dbReference>
<feature type="binding site" evidence="10">
    <location>
        <begin position="225"/>
        <end position="229"/>
    </location>
    <ligand>
        <name>GMP</name>
        <dbReference type="ChEBI" id="CHEBI:58115"/>
    </ligand>
</feature>
<dbReference type="EC" id="6.5.1.8" evidence="1"/>
<name>A0A5M6CHU6_9BACT</name>
<dbReference type="GO" id="GO:0006396">
    <property type="term" value="P:RNA processing"/>
    <property type="evidence" value="ECO:0007669"/>
    <property type="project" value="InterPro"/>
</dbReference>
<feature type="binding site" evidence="11">
    <location>
        <position position="336"/>
    </location>
    <ligand>
        <name>Mn(2+)</name>
        <dbReference type="ChEBI" id="CHEBI:29035"/>
        <label>2</label>
    </ligand>
</feature>
<dbReference type="PANTHER" id="PTHR43749">
    <property type="entry name" value="RNA-SPLICING LIGASE RTCB"/>
    <property type="match status" value="1"/>
</dbReference>
<dbReference type="InterPro" id="IPR001233">
    <property type="entry name" value="RtcB"/>
</dbReference>
<gene>
    <name evidence="12" type="ORF">F0919_13355</name>
</gene>
<dbReference type="GO" id="GO:0005525">
    <property type="term" value="F:GTP binding"/>
    <property type="evidence" value="ECO:0007669"/>
    <property type="project" value="UniProtKB-KW"/>
</dbReference>
<dbReference type="Proteomes" id="UP000323632">
    <property type="component" value="Unassembled WGS sequence"/>
</dbReference>
<feature type="binding site" evidence="11">
    <location>
        <position position="254"/>
    </location>
    <ligand>
        <name>Mn(2+)</name>
        <dbReference type="ChEBI" id="CHEBI:29035"/>
        <label>2</label>
    </ligand>
</feature>
<feature type="binding site" evidence="10">
    <location>
        <begin position="336"/>
        <end position="337"/>
    </location>
    <ligand>
        <name>GMP</name>
        <dbReference type="ChEBI" id="CHEBI:58115"/>
    </ligand>
</feature>
<sequence>MANLKTKELSKIGYTNDVTRSLVINIVSKNFKHASKETIITLLIDIKNKPEDYVNDEIIGKIASTFITSEQTCNYKTFDLLQETGRLKIYGGKEIEHSAKKQMEIAMSLPVTIQGALMPDAHTGYGLPIGGVLATKDAVVPYAVGVDIGCRMSLSILDVGENFLKSHSYQMRQALKDYTHFGMEGRLEFKQEHEVLDSPAFQETDFLKRLHAKAARQLGTSGSGNHFVEFGLITLQEHNATNLPAGKYMALLSHSGSRGLGANIAQHYTKIAMETCKLPKEAQQLAWLDMHSEAGQEYWLSMNLAGDYAKACHDRIHINVLKAIGVKALTTIENHHNFAWKDTLEDGTEVIIHRKGATPAHKNEMGIIPGSMTTAAYLVSGKGIPNALYSASHGAGRAMSRKRAKENMTASAMKKLLASAGVTLIGGSVEENPLAYKDIETVIAAQKELVNIEGVFHPKIVRMNRE</sequence>
<comment type="cofactor">
    <cofactor evidence="11">
        <name>Mn(2+)</name>
        <dbReference type="ChEBI" id="CHEBI:29035"/>
    </cofactor>
    <text evidence="11">Binds 2 manganese ions per subunit.</text>
</comment>
<evidence type="ECO:0000256" key="5">
    <source>
        <dbReference type="ARBA" id="ARBA00022800"/>
    </source>
</evidence>
<dbReference type="GO" id="GO:0042245">
    <property type="term" value="P:RNA repair"/>
    <property type="evidence" value="ECO:0007669"/>
    <property type="project" value="UniProtKB-KW"/>
</dbReference>
<evidence type="ECO:0000256" key="2">
    <source>
        <dbReference type="ARBA" id="ARBA00022598"/>
    </source>
</evidence>
<dbReference type="SUPFAM" id="SSF103365">
    <property type="entry name" value="Hypothetical protein PH1602"/>
    <property type="match status" value="1"/>
</dbReference>
<evidence type="ECO:0000256" key="10">
    <source>
        <dbReference type="PIRSR" id="PIRSR601233-2"/>
    </source>
</evidence>